<comment type="caution">
    <text evidence="1">The sequence shown here is derived from an EMBL/GenBank/DDBJ whole genome shotgun (WGS) entry which is preliminary data.</text>
</comment>
<protein>
    <recommendedName>
        <fullName evidence="3">F-box domain-containing protein</fullName>
    </recommendedName>
</protein>
<dbReference type="AlphaFoldDB" id="A0A9P5PEY5"/>
<evidence type="ECO:0000313" key="2">
    <source>
        <dbReference type="Proteomes" id="UP000772434"/>
    </source>
</evidence>
<evidence type="ECO:0008006" key="3">
    <source>
        <dbReference type="Google" id="ProtNLM"/>
    </source>
</evidence>
<proteinExistence type="predicted"/>
<dbReference type="SUPFAM" id="SSF52047">
    <property type="entry name" value="RNI-like"/>
    <property type="match status" value="1"/>
</dbReference>
<dbReference type="OrthoDB" id="5548689at2759"/>
<gene>
    <name evidence="1" type="ORF">BDP27DRAFT_1429504</name>
</gene>
<name>A0A9P5PEY5_9AGAR</name>
<reference evidence="1" key="1">
    <citation type="submission" date="2020-11" db="EMBL/GenBank/DDBJ databases">
        <authorList>
            <consortium name="DOE Joint Genome Institute"/>
            <person name="Ahrendt S."/>
            <person name="Riley R."/>
            <person name="Andreopoulos W."/>
            <person name="Labutti K."/>
            <person name="Pangilinan J."/>
            <person name="Ruiz-Duenas F.J."/>
            <person name="Barrasa J.M."/>
            <person name="Sanchez-Garcia M."/>
            <person name="Camarero S."/>
            <person name="Miyauchi S."/>
            <person name="Serrano A."/>
            <person name="Linde D."/>
            <person name="Babiker R."/>
            <person name="Drula E."/>
            <person name="Ayuso-Fernandez I."/>
            <person name="Pacheco R."/>
            <person name="Padilla G."/>
            <person name="Ferreira P."/>
            <person name="Barriuso J."/>
            <person name="Kellner H."/>
            <person name="Castanera R."/>
            <person name="Alfaro M."/>
            <person name="Ramirez L."/>
            <person name="Pisabarro A.G."/>
            <person name="Kuo A."/>
            <person name="Tritt A."/>
            <person name="Lipzen A."/>
            <person name="He G."/>
            <person name="Yan M."/>
            <person name="Ng V."/>
            <person name="Cullen D."/>
            <person name="Martin F."/>
            <person name="Rosso M.-N."/>
            <person name="Henrissat B."/>
            <person name="Hibbett D."/>
            <person name="Martinez A.T."/>
            <person name="Grigoriev I.V."/>
        </authorList>
    </citation>
    <scope>NUCLEOTIDE SEQUENCE</scope>
    <source>
        <strain evidence="1">AH 40177</strain>
    </source>
</reference>
<evidence type="ECO:0000313" key="1">
    <source>
        <dbReference type="EMBL" id="KAF9060920.1"/>
    </source>
</evidence>
<accession>A0A9P5PEY5</accession>
<keyword evidence="2" id="KW-1185">Reference proteome</keyword>
<sequence length="462" mass="52577">MSDNVPHSQLDSKNLHCTYSQTCSSLEPAYLALYTEFLTKSRHNDIPNSPVARARLRTLIDQTRSDSQTCSESTTHSQILRVLELQESLLAPIRTLPEDVLIAIFEQVIETSGEPGITFTSRIYTRLSGCILSLAWICFWWRYEAVSYPTFWSRIKIDFHHQDDFLRTTEMTAFLAELILRSGVSASLSTEIVLSNPDAPLPPVVTMLVAQAHRWRQATIKLSFVSSRHIDSLFPLEPSSTRFPLLVDLTVNSRCSFSNWILDCHPPLQKLELVKLSESYADVLGSRSLKTLKIRCYTGVSLARLLHVCPCLETLALESFDFVANPDVQQITCRSSLLTLDLGRDIDNIPVVENGAWNCVTLPKLIKLEVALPSLVNDEQWPDGFYEPDTSLRELKEVLKRSECALQHVNLMLCVEQLSLPREMVLEMVEKFFEDMPVKAQGSFIEDVLLGEWNVDNYHWVW</sequence>
<organism evidence="1 2">
    <name type="scientific">Rhodocollybia butyracea</name>
    <dbReference type="NCBI Taxonomy" id="206335"/>
    <lineage>
        <taxon>Eukaryota</taxon>
        <taxon>Fungi</taxon>
        <taxon>Dikarya</taxon>
        <taxon>Basidiomycota</taxon>
        <taxon>Agaricomycotina</taxon>
        <taxon>Agaricomycetes</taxon>
        <taxon>Agaricomycetidae</taxon>
        <taxon>Agaricales</taxon>
        <taxon>Marasmiineae</taxon>
        <taxon>Omphalotaceae</taxon>
        <taxon>Rhodocollybia</taxon>
    </lineage>
</organism>
<dbReference type="Proteomes" id="UP000772434">
    <property type="component" value="Unassembled WGS sequence"/>
</dbReference>
<dbReference type="EMBL" id="JADNRY010000221">
    <property type="protein sequence ID" value="KAF9060920.1"/>
    <property type="molecule type" value="Genomic_DNA"/>
</dbReference>